<keyword evidence="1" id="KW-0812">Transmembrane</keyword>
<gene>
    <name evidence="2" type="ORF">LFZ56_01335</name>
</gene>
<keyword evidence="1" id="KW-1133">Transmembrane helix</keyword>
<reference evidence="2 3" key="1">
    <citation type="submission" date="2017-06" db="EMBL/GenBank/DDBJ databases">
        <title>Salmonella reference genomes for public health.</title>
        <authorList>
            <person name="Robertson J."/>
            <person name="Yoshida C."/>
            <person name="Gurnik S."/>
            <person name="Nash J."/>
        </authorList>
    </citation>
    <scope>NUCLEOTIDE SEQUENCE [LARGE SCALE GENOMIC DNA]</scope>
    <source>
        <strain evidence="2 3">SA19983605</strain>
    </source>
</reference>
<keyword evidence="1" id="KW-0472">Membrane</keyword>
<evidence type="ECO:0000256" key="1">
    <source>
        <dbReference type="SAM" id="Phobius"/>
    </source>
</evidence>
<sequence>MKNRQHNSLNTSELFRLLCRYFMLTTAIFFVHLWLKAEYYLSLID</sequence>
<evidence type="ECO:0000313" key="3">
    <source>
        <dbReference type="Proteomes" id="UP000197991"/>
    </source>
</evidence>
<dbReference type="Proteomes" id="UP000197991">
    <property type="component" value="Chromosome"/>
</dbReference>
<evidence type="ECO:0000313" key="2">
    <source>
        <dbReference type="EMBL" id="ASG53023.1"/>
    </source>
</evidence>
<dbReference type="EMBL" id="CP022120">
    <property type="protein sequence ID" value="ASG53023.1"/>
    <property type="molecule type" value="Genomic_DNA"/>
</dbReference>
<keyword evidence="3" id="KW-1185">Reference proteome</keyword>
<name>A0A248K3Z6_SALBN</name>
<proteinExistence type="predicted"/>
<accession>A0A248K3Z6</accession>
<dbReference type="AlphaFoldDB" id="A0A248K3Z6"/>
<feature type="transmembrane region" description="Helical" evidence="1">
    <location>
        <begin position="21"/>
        <end position="41"/>
    </location>
</feature>
<organism evidence="2 3">
    <name type="scientific">Salmonella bongori serovar 66:z41:- str. SA19983605</name>
    <dbReference type="NCBI Taxonomy" id="1243617"/>
    <lineage>
        <taxon>Bacteria</taxon>
        <taxon>Pseudomonadati</taxon>
        <taxon>Pseudomonadota</taxon>
        <taxon>Gammaproteobacteria</taxon>
        <taxon>Enterobacterales</taxon>
        <taxon>Enterobacteriaceae</taxon>
        <taxon>Salmonella</taxon>
    </lineage>
</organism>
<protein>
    <submittedName>
        <fullName evidence="2">DUF4753 domain-containing protein</fullName>
    </submittedName>
</protein>